<comment type="caution">
    <text evidence="9">The sequence shown here is derived from an EMBL/GenBank/DDBJ whole genome shotgun (WGS) entry which is preliminary data.</text>
</comment>
<dbReference type="AlphaFoldDB" id="X1UV72"/>
<keyword evidence="3" id="KW-0597">Phosphoprotein</keyword>
<dbReference type="InterPro" id="IPR052162">
    <property type="entry name" value="Sensor_kinase/Photoreceptor"/>
</dbReference>
<feature type="coiled-coil region" evidence="6">
    <location>
        <begin position="2"/>
        <end position="29"/>
    </location>
</feature>
<proteinExistence type="predicted"/>
<dbReference type="Gene3D" id="3.30.450.20">
    <property type="entry name" value="PAS domain"/>
    <property type="match status" value="1"/>
</dbReference>
<evidence type="ECO:0000256" key="1">
    <source>
        <dbReference type="ARBA" id="ARBA00000085"/>
    </source>
</evidence>
<dbReference type="Pfam" id="PF13426">
    <property type="entry name" value="PAS_9"/>
    <property type="match status" value="1"/>
</dbReference>
<accession>X1UV72</accession>
<evidence type="ECO:0000259" key="8">
    <source>
        <dbReference type="PROSITE" id="PS50113"/>
    </source>
</evidence>
<feature type="non-terminal residue" evidence="9">
    <location>
        <position position="1"/>
    </location>
</feature>
<feature type="domain" description="PAS" evidence="7">
    <location>
        <begin position="19"/>
        <end position="89"/>
    </location>
</feature>
<dbReference type="InterPro" id="IPR000014">
    <property type="entry name" value="PAS"/>
</dbReference>
<dbReference type="SMART" id="SM00091">
    <property type="entry name" value="PAS"/>
    <property type="match status" value="1"/>
</dbReference>
<dbReference type="EC" id="2.7.13.3" evidence="2"/>
<dbReference type="GO" id="GO:0006355">
    <property type="term" value="P:regulation of DNA-templated transcription"/>
    <property type="evidence" value="ECO:0007669"/>
    <property type="project" value="InterPro"/>
</dbReference>
<keyword evidence="6" id="KW-0175">Coiled coil</keyword>
<dbReference type="CDD" id="cd00130">
    <property type="entry name" value="PAS"/>
    <property type="match status" value="1"/>
</dbReference>
<keyword evidence="5" id="KW-0418">Kinase</keyword>
<protein>
    <recommendedName>
        <fullName evidence="2">histidine kinase</fullName>
        <ecNumber evidence="2">2.7.13.3</ecNumber>
    </recommendedName>
</protein>
<gene>
    <name evidence="9" type="ORF">S12H4_41555</name>
</gene>
<evidence type="ECO:0000313" key="9">
    <source>
        <dbReference type="EMBL" id="GAJ07472.1"/>
    </source>
</evidence>
<sequence length="261" mass="30183">AIVRDISERKKAEEALRESEEKYKTLIHNIHDVVFQLSPLGYIQYVSPIVEELYGYKIQDLIGKHLKKTTPMNEVLKALDALKRFLSGEEIRNFEINQLDNEGRIFSAEINATLVKKEGKIVAVQGVMRDITERKKAELQIQQRTEDLTLINTLNAMVNKGDSFDKIFSYVSSEVMNNFSCQTMSIMTLTNDKEIIIIEKIAMNPVLLKRLEKLVNSRARKHQVKLQKDGILMDVLFSSQPRILESKESIYRFIRDFSTKE</sequence>
<evidence type="ECO:0000256" key="2">
    <source>
        <dbReference type="ARBA" id="ARBA00012438"/>
    </source>
</evidence>
<dbReference type="PROSITE" id="PS50113">
    <property type="entry name" value="PAC"/>
    <property type="match status" value="2"/>
</dbReference>
<dbReference type="GO" id="GO:0004673">
    <property type="term" value="F:protein histidine kinase activity"/>
    <property type="evidence" value="ECO:0007669"/>
    <property type="project" value="UniProtKB-EC"/>
</dbReference>
<evidence type="ECO:0000259" key="7">
    <source>
        <dbReference type="PROSITE" id="PS50112"/>
    </source>
</evidence>
<name>X1UV72_9ZZZZ</name>
<dbReference type="InterPro" id="IPR000700">
    <property type="entry name" value="PAS-assoc_C"/>
</dbReference>
<dbReference type="EMBL" id="BARW01025337">
    <property type="protein sequence ID" value="GAJ07472.1"/>
    <property type="molecule type" value="Genomic_DNA"/>
</dbReference>
<dbReference type="NCBIfam" id="TIGR00229">
    <property type="entry name" value="sensory_box"/>
    <property type="match status" value="1"/>
</dbReference>
<evidence type="ECO:0000256" key="3">
    <source>
        <dbReference type="ARBA" id="ARBA00022553"/>
    </source>
</evidence>
<dbReference type="InterPro" id="IPR035965">
    <property type="entry name" value="PAS-like_dom_sf"/>
</dbReference>
<organism evidence="9">
    <name type="scientific">marine sediment metagenome</name>
    <dbReference type="NCBI Taxonomy" id="412755"/>
    <lineage>
        <taxon>unclassified sequences</taxon>
        <taxon>metagenomes</taxon>
        <taxon>ecological metagenomes</taxon>
    </lineage>
</organism>
<evidence type="ECO:0000256" key="5">
    <source>
        <dbReference type="ARBA" id="ARBA00022777"/>
    </source>
</evidence>
<dbReference type="PANTHER" id="PTHR43304:SF1">
    <property type="entry name" value="PAC DOMAIN-CONTAINING PROTEIN"/>
    <property type="match status" value="1"/>
</dbReference>
<feature type="domain" description="PAC" evidence="8">
    <location>
        <begin position="1"/>
        <end position="18"/>
    </location>
</feature>
<dbReference type="PROSITE" id="PS50112">
    <property type="entry name" value="PAS"/>
    <property type="match status" value="1"/>
</dbReference>
<dbReference type="PANTHER" id="PTHR43304">
    <property type="entry name" value="PHYTOCHROME-LIKE PROTEIN CPH1"/>
    <property type="match status" value="1"/>
</dbReference>
<feature type="non-terminal residue" evidence="9">
    <location>
        <position position="261"/>
    </location>
</feature>
<dbReference type="SUPFAM" id="SSF55785">
    <property type="entry name" value="PYP-like sensor domain (PAS domain)"/>
    <property type="match status" value="1"/>
</dbReference>
<evidence type="ECO:0000256" key="4">
    <source>
        <dbReference type="ARBA" id="ARBA00022679"/>
    </source>
</evidence>
<keyword evidence="4" id="KW-0808">Transferase</keyword>
<comment type="catalytic activity">
    <reaction evidence="1">
        <text>ATP + protein L-histidine = ADP + protein N-phospho-L-histidine.</text>
        <dbReference type="EC" id="2.7.13.3"/>
    </reaction>
</comment>
<feature type="domain" description="PAC" evidence="8">
    <location>
        <begin position="92"/>
        <end position="143"/>
    </location>
</feature>
<reference evidence="9" key="1">
    <citation type="journal article" date="2014" name="Front. Microbiol.">
        <title>High frequency of phylogenetically diverse reductive dehalogenase-homologous genes in deep subseafloor sedimentary metagenomes.</title>
        <authorList>
            <person name="Kawai M."/>
            <person name="Futagami T."/>
            <person name="Toyoda A."/>
            <person name="Takaki Y."/>
            <person name="Nishi S."/>
            <person name="Hori S."/>
            <person name="Arai W."/>
            <person name="Tsubouchi T."/>
            <person name="Morono Y."/>
            <person name="Uchiyama I."/>
            <person name="Ito T."/>
            <person name="Fujiyama A."/>
            <person name="Inagaki F."/>
            <person name="Takami H."/>
        </authorList>
    </citation>
    <scope>NUCLEOTIDE SEQUENCE</scope>
    <source>
        <strain evidence="9">Expedition CK06-06</strain>
    </source>
</reference>
<evidence type="ECO:0000256" key="6">
    <source>
        <dbReference type="SAM" id="Coils"/>
    </source>
</evidence>